<organism evidence="4 5">
    <name type="scientific">Gymnorhina tibicen</name>
    <name type="common">Australian magpie</name>
    <name type="synonym">Cracticus tibicen</name>
    <dbReference type="NCBI Taxonomy" id="9132"/>
    <lineage>
        <taxon>Eukaryota</taxon>
        <taxon>Metazoa</taxon>
        <taxon>Chordata</taxon>
        <taxon>Craniata</taxon>
        <taxon>Vertebrata</taxon>
        <taxon>Euteleostomi</taxon>
        <taxon>Archelosauria</taxon>
        <taxon>Archosauria</taxon>
        <taxon>Dinosauria</taxon>
        <taxon>Saurischia</taxon>
        <taxon>Theropoda</taxon>
        <taxon>Coelurosauria</taxon>
        <taxon>Aves</taxon>
        <taxon>Neognathae</taxon>
        <taxon>Neoaves</taxon>
        <taxon>Telluraves</taxon>
        <taxon>Australaves</taxon>
        <taxon>Passeriformes</taxon>
        <taxon>Artamidae</taxon>
        <taxon>Gymnorhina</taxon>
    </lineage>
</organism>
<dbReference type="GO" id="GO:0008479">
    <property type="term" value="F:tRNA-guanosine(34) queuine transglycosylase activity"/>
    <property type="evidence" value="ECO:0007669"/>
    <property type="project" value="TreeGrafter"/>
</dbReference>
<dbReference type="EMBL" id="VXAZ01007523">
    <property type="protein sequence ID" value="NXM47459.1"/>
    <property type="molecule type" value="Genomic_DNA"/>
</dbReference>
<dbReference type="InterPro" id="IPR002616">
    <property type="entry name" value="tRNA_ribo_trans-like"/>
</dbReference>
<evidence type="ECO:0000256" key="1">
    <source>
        <dbReference type="ARBA" id="ARBA00022833"/>
    </source>
</evidence>
<gene>
    <name evidence="4" type="primary">Qtrt1</name>
    <name evidence="4" type="ORF">GYMTIB_R15238</name>
</gene>
<keyword evidence="4" id="KW-0808">Transferase</keyword>
<dbReference type="PANTHER" id="PTHR43530:SF1">
    <property type="entry name" value="QUEUINE TRNA-RIBOSYLTRANSFERASE CATALYTIC SUBUNIT 1"/>
    <property type="match status" value="1"/>
</dbReference>
<feature type="domain" description="tRNA-guanine(15) transglycosylase-like" evidence="3">
    <location>
        <begin position="12"/>
        <end position="136"/>
    </location>
</feature>
<dbReference type="NCBIfam" id="TIGR00449">
    <property type="entry name" value="tgt_general"/>
    <property type="match status" value="2"/>
</dbReference>
<keyword evidence="1" id="KW-0862">Zinc</keyword>
<proteinExistence type="predicted"/>
<dbReference type="Gene3D" id="3.20.20.105">
    <property type="entry name" value="Queuine tRNA-ribosyltransferase-like"/>
    <property type="match status" value="2"/>
</dbReference>
<dbReference type="GO" id="GO:0006400">
    <property type="term" value="P:tRNA modification"/>
    <property type="evidence" value="ECO:0007669"/>
    <property type="project" value="InterPro"/>
</dbReference>
<dbReference type="GO" id="GO:0005829">
    <property type="term" value="C:cytosol"/>
    <property type="evidence" value="ECO:0007669"/>
    <property type="project" value="TreeGrafter"/>
</dbReference>
<accession>A0A7L1B2Q1</accession>
<evidence type="ECO:0000313" key="4">
    <source>
        <dbReference type="EMBL" id="NXM47459.1"/>
    </source>
</evidence>
<protein>
    <submittedName>
        <fullName evidence="4">TGT ribosyltransferase</fullName>
    </submittedName>
</protein>
<dbReference type="PANTHER" id="PTHR43530">
    <property type="entry name" value="QUEUINE TRNA-RIBOSYLTRANSFERASE CATALYTIC SUBUNIT 1"/>
    <property type="match status" value="1"/>
</dbReference>
<dbReference type="Proteomes" id="UP000579941">
    <property type="component" value="Unassembled WGS sequence"/>
</dbReference>
<dbReference type="InterPro" id="IPR036511">
    <property type="entry name" value="TGT-like_sf"/>
</dbReference>
<feature type="domain" description="tRNA-guanine(15) transglycosylase-like" evidence="3">
    <location>
        <begin position="158"/>
        <end position="280"/>
    </location>
</feature>
<reference evidence="4 5" key="1">
    <citation type="submission" date="2019-09" db="EMBL/GenBank/DDBJ databases">
        <title>Bird 10,000 Genomes (B10K) Project - Family phase.</title>
        <authorList>
            <person name="Zhang G."/>
        </authorList>
    </citation>
    <scope>NUCLEOTIDE SEQUENCE [LARGE SCALE GENOMIC DNA]</scope>
    <source>
        <strain evidence="4">B10K-DU-002-05</strain>
        <tissue evidence="4">Muscle</tissue>
    </source>
</reference>
<sequence>VLRVMAECGRSRARAGELRLPHGNVPCPVFMPVGTRGTAKGLTAAQLAALGCRICLGNTFHLGTRPGSELVRRSGGLHGFMDWPHNLLTDSGGFQMVSLLELSEVSEEGVRFRPPHGGEEILLSPEKSMEIQNALGEPGTPKPRGDGEDIPGGVPGPPCGGEDKARFWRTVKFSAEHLPRDKPRYLMGVGYATDLVVCVALGCDMFDCVFPTRTARFGSALVPWGSLQLKNHQFAKDFRPIDADCGCSTCQRYSRAYLHALLRSNTAALHLLTLHNIAYQV</sequence>
<feature type="region of interest" description="Disordered" evidence="2">
    <location>
        <begin position="133"/>
        <end position="158"/>
    </location>
</feature>
<name>A0A7L1B2Q1_GYMTI</name>
<feature type="non-terminal residue" evidence="4">
    <location>
        <position position="1"/>
    </location>
</feature>
<dbReference type="AlphaFoldDB" id="A0A7L1B2Q1"/>
<evidence type="ECO:0000259" key="3">
    <source>
        <dbReference type="Pfam" id="PF01702"/>
    </source>
</evidence>
<dbReference type="Pfam" id="PF01702">
    <property type="entry name" value="TGT"/>
    <property type="match status" value="2"/>
</dbReference>
<comment type="caution">
    <text evidence="4">The sequence shown here is derived from an EMBL/GenBank/DDBJ whole genome shotgun (WGS) entry which is preliminary data.</text>
</comment>
<feature type="non-terminal residue" evidence="4">
    <location>
        <position position="281"/>
    </location>
</feature>
<keyword evidence="5" id="KW-1185">Reference proteome</keyword>
<dbReference type="SUPFAM" id="SSF51713">
    <property type="entry name" value="tRNA-guanine transglycosylase"/>
    <property type="match status" value="1"/>
</dbReference>
<evidence type="ECO:0000313" key="5">
    <source>
        <dbReference type="Proteomes" id="UP000579941"/>
    </source>
</evidence>
<evidence type="ECO:0000256" key="2">
    <source>
        <dbReference type="SAM" id="MobiDB-lite"/>
    </source>
</evidence>